<gene>
    <name evidence="12" type="ORF">APLA_LOCUS14908</name>
</gene>
<comment type="catalytic activity">
    <reaction evidence="1 9 10">
        <text>Endonucleolytic cleavage to 5'-phosphomonoester.</text>
        <dbReference type="EC" id="3.1.26.4"/>
    </reaction>
</comment>
<comment type="caution">
    <text evidence="12">The sequence shown here is derived from an EMBL/GenBank/DDBJ whole genome shotgun (WGS) entry which is preliminary data.</text>
</comment>
<keyword evidence="4 9" id="KW-0540">Nuclease</keyword>
<dbReference type="FunFam" id="3.30.420.10:FF:000016">
    <property type="entry name" value="Ribonuclease"/>
    <property type="match status" value="1"/>
</dbReference>
<comment type="similarity">
    <text evidence="3">Belongs to the RNase HII family. Eukaryotic subfamily.</text>
</comment>
<accession>A0A8S1B768</accession>
<evidence type="ECO:0000256" key="9">
    <source>
        <dbReference type="PROSITE-ProRule" id="PRU01319"/>
    </source>
</evidence>
<dbReference type="CDD" id="cd07181">
    <property type="entry name" value="RNase_HII_eukaryota_like"/>
    <property type="match status" value="1"/>
</dbReference>
<evidence type="ECO:0000313" key="12">
    <source>
        <dbReference type="EMBL" id="CAB3254743.1"/>
    </source>
</evidence>
<evidence type="ECO:0000256" key="6">
    <source>
        <dbReference type="ARBA" id="ARBA00022759"/>
    </source>
</evidence>
<dbReference type="PANTHER" id="PTHR10954">
    <property type="entry name" value="RIBONUCLEASE H2 SUBUNIT A"/>
    <property type="match status" value="1"/>
</dbReference>
<dbReference type="OrthoDB" id="291007at2759"/>
<evidence type="ECO:0000259" key="11">
    <source>
        <dbReference type="PROSITE" id="PS51975"/>
    </source>
</evidence>
<evidence type="ECO:0000256" key="10">
    <source>
        <dbReference type="RuleBase" id="RU003515"/>
    </source>
</evidence>
<evidence type="ECO:0000256" key="7">
    <source>
        <dbReference type="ARBA" id="ARBA00022801"/>
    </source>
</evidence>
<dbReference type="Gene3D" id="1.10.10.460">
    <property type="entry name" value="Ribonuclease hii. Domain 2"/>
    <property type="match status" value="1"/>
</dbReference>
<feature type="domain" description="RNase H type-2" evidence="11">
    <location>
        <begin position="34"/>
        <end position="260"/>
    </location>
</feature>
<protein>
    <recommendedName>
        <fullName evidence="10">Ribonuclease</fullName>
        <ecNumber evidence="10">3.1.26.4</ecNumber>
    </recommendedName>
</protein>
<dbReference type="GO" id="GO:0004523">
    <property type="term" value="F:RNA-DNA hybrid ribonuclease activity"/>
    <property type="evidence" value="ECO:0007669"/>
    <property type="project" value="UniProtKB-UniRule"/>
</dbReference>
<keyword evidence="7 9" id="KW-0378">Hydrolase</keyword>
<dbReference type="GO" id="GO:0046872">
    <property type="term" value="F:metal ion binding"/>
    <property type="evidence" value="ECO:0007669"/>
    <property type="project" value="UniProtKB-KW"/>
</dbReference>
<evidence type="ECO:0000256" key="8">
    <source>
        <dbReference type="ARBA" id="ARBA00024981"/>
    </source>
</evidence>
<dbReference type="Proteomes" id="UP000494256">
    <property type="component" value="Unassembled WGS sequence"/>
</dbReference>
<evidence type="ECO:0000256" key="4">
    <source>
        <dbReference type="ARBA" id="ARBA00022722"/>
    </source>
</evidence>
<keyword evidence="5 9" id="KW-0479">Metal-binding</keyword>
<proteinExistence type="inferred from homology"/>
<dbReference type="FunFam" id="1.10.10.460:FF:000001">
    <property type="entry name" value="Ribonuclease"/>
    <property type="match status" value="1"/>
</dbReference>
<dbReference type="PROSITE" id="PS51975">
    <property type="entry name" value="RNASE_H_2"/>
    <property type="match status" value="1"/>
</dbReference>
<evidence type="ECO:0000313" key="13">
    <source>
        <dbReference type="Proteomes" id="UP000494256"/>
    </source>
</evidence>
<dbReference type="AlphaFoldDB" id="A0A8S1B768"/>
<comment type="function">
    <text evidence="8">Catalytic subunit of RNase HII, an endonuclease that specifically degrades the RNA of RNA:DNA hybrids. Participates in DNA replication, possibly by mediating the removal of lagging-strand Okazaki fragment RNA primers during DNA replication. Mediates the excision of single ribonucleotides from DNA:RNA duplexes.</text>
</comment>
<dbReference type="InterPro" id="IPR004649">
    <property type="entry name" value="RNase_H2_suA"/>
</dbReference>
<comment type="cofactor">
    <cofactor evidence="9">
        <name>Mn(2+)</name>
        <dbReference type="ChEBI" id="CHEBI:29035"/>
    </cofactor>
    <cofactor evidence="9">
        <name>Mg(2+)</name>
        <dbReference type="ChEBI" id="CHEBI:18420"/>
    </cofactor>
    <text evidence="9">Manganese or magnesium. Binds 1 divalent metal ion per monomer in the absence of substrate. May bind a second metal ion after substrate binding.</text>
</comment>
<comment type="function">
    <text evidence="10">Endonuclease that specifically degrades the RNA of RNA-DNA hybrids.</text>
</comment>
<evidence type="ECO:0000256" key="3">
    <source>
        <dbReference type="ARBA" id="ARBA00007058"/>
    </source>
</evidence>
<dbReference type="NCBIfam" id="TIGR00729">
    <property type="entry name" value="ribonuclease HII"/>
    <property type="match status" value="1"/>
</dbReference>
<dbReference type="EC" id="3.1.26.4" evidence="10"/>
<evidence type="ECO:0000256" key="2">
    <source>
        <dbReference type="ARBA" id="ARBA00001946"/>
    </source>
</evidence>
<dbReference type="InterPro" id="IPR023160">
    <property type="entry name" value="RNase_HII_hlx-loop-hlx_cap_dom"/>
</dbReference>
<organism evidence="12 13">
    <name type="scientific">Arctia plantaginis</name>
    <name type="common">Wood tiger moth</name>
    <name type="synonym">Phalaena plantaginis</name>
    <dbReference type="NCBI Taxonomy" id="874455"/>
    <lineage>
        <taxon>Eukaryota</taxon>
        <taxon>Metazoa</taxon>
        <taxon>Ecdysozoa</taxon>
        <taxon>Arthropoda</taxon>
        <taxon>Hexapoda</taxon>
        <taxon>Insecta</taxon>
        <taxon>Pterygota</taxon>
        <taxon>Neoptera</taxon>
        <taxon>Endopterygota</taxon>
        <taxon>Lepidoptera</taxon>
        <taxon>Glossata</taxon>
        <taxon>Ditrysia</taxon>
        <taxon>Noctuoidea</taxon>
        <taxon>Erebidae</taxon>
        <taxon>Arctiinae</taxon>
        <taxon>Arctia</taxon>
    </lineage>
</organism>
<feature type="binding site" evidence="9">
    <location>
        <position position="41"/>
    </location>
    <ligand>
        <name>a divalent metal cation</name>
        <dbReference type="ChEBI" id="CHEBI:60240"/>
    </ligand>
</feature>
<dbReference type="InterPro" id="IPR036397">
    <property type="entry name" value="RNaseH_sf"/>
</dbReference>
<dbReference type="GO" id="GO:0043137">
    <property type="term" value="P:DNA replication, removal of RNA primer"/>
    <property type="evidence" value="ECO:0007669"/>
    <property type="project" value="TreeGrafter"/>
</dbReference>
<dbReference type="SUPFAM" id="SSF53098">
    <property type="entry name" value="Ribonuclease H-like"/>
    <property type="match status" value="1"/>
</dbReference>
<sequence length="313" mass="34970">MTSLSELQDFIRFQDNFKNFLNSSKVPDICKTESCILGVDEAGRGPVLGPMVYGIAYCPVSETKILNDLGCADSKSLTEEKRDDIFCKMLSNEESLNTVGWVAEVISPNYISNSMYRRAKHSLNEVSMNSAIGLIKKAAEDGVNITEVYVDTVGPPEKYQAKLSEIFPNYKITVAKKADSIYPIVSAASIVAKVTRDHALKVWQFKEGLEMTHTEFGSGYPGDPLTKKFIRDQIDNVFGYPLLVRFSWSTAELMLQEKAATCVFEEVDDEGATKKANTKSISSFFAPKTDEGKPRKRHKFFEERFLSVSNPFG</sequence>
<dbReference type="PANTHER" id="PTHR10954:SF7">
    <property type="entry name" value="RIBONUCLEASE H2 SUBUNIT A"/>
    <property type="match status" value="1"/>
</dbReference>
<dbReference type="InterPro" id="IPR012337">
    <property type="entry name" value="RNaseH-like_sf"/>
</dbReference>
<feature type="binding site" evidence="9">
    <location>
        <position position="151"/>
    </location>
    <ligand>
        <name>a divalent metal cation</name>
        <dbReference type="ChEBI" id="CHEBI:60240"/>
    </ligand>
</feature>
<evidence type="ECO:0000256" key="5">
    <source>
        <dbReference type="ARBA" id="ARBA00022723"/>
    </source>
</evidence>
<dbReference type="EMBL" id="CADEBD010000422">
    <property type="protein sequence ID" value="CAB3254743.1"/>
    <property type="molecule type" value="Genomic_DNA"/>
</dbReference>
<name>A0A8S1B768_ARCPL</name>
<dbReference type="GO" id="GO:0006298">
    <property type="term" value="P:mismatch repair"/>
    <property type="evidence" value="ECO:0007669"/>
    <property type="project" value="TreeGrafter"/>
</dbReference>
<dbReference type="Gene3D" id="3.30.420.10">
    <property type="entry name" value="Ribonuclease H-like superfamily/Ribonuclease H"/>
    <property type="match status" value="1"/>
</dbReference>
<dbReference type="GO" id="GO:0032299">
    <property type="term" value="C:ribonuclease H2 complex"/>
    <property type="evidence" value="ECO:0007669"/>
    <property type="project" value="TreeGrafter"/>
</dbReference>
<reference evidence="12 13" key="1">
    <citation type="submission" date="2020-04" db="EMBL/GenBank/DDBJ databases">
        <authorList>
            <person name="Wallbank WR R."/>
            <person name="Pardo Diaz C."/>
            <person name="Kozak K."/>
            <person name="Martin S."/>
            <person name="Jiggins C."/>
            <person name="Moest M."/>
            <person name="Warren A I."/>
            <person name="Byers J.R.P. K."/>
            <person name="Montejo-Kovacevich G."/>
            <person name="Yen C E."/>
        </authorList>
    </citation>
    <scope>NUCLEOTIDE SEQUENCE [LARGE SCALE GENOMIC DNA]</scope>
</reference>
<dbReference type="InterPro" id="IPR001352">
    <property type="entry name" value="RNase_HII/HIII"/>
</dbReference>
<dbReference type="GO" id="GO:0003723">
    <property type="term" value="F:RNA binding"/>
    <property type="evidence" value="ECO:0007669"/>
    <property type="project" value="UniProtKB-UniRule"/>
</dbReference>
<feature type="binding site" evidence="9">
    <location>
        <position position="40"/>
    </location>
    <ligand>
        <name>a divalent metal cation</name>
        <dbReference type="ChEBI" id="CHEBI:60240"/>
    </ligand>
</feature>
<evidence type="ECO:0000256" key="1">
    <source>
        <dbReference type="ARBA" id="ARBA00000077"/>
    </source>
</evidence>
<dbReference type="Pfam" id="PF01351">
    <property type="entry name" value="RNase_HII"/>
    <property type="match status" value="1"/>
</dbReference>
<dbReference type="InterPro" id="IPR024567">
    <property type="entry name" value="RNase_HII/HIII_dom"/>
</dbReference>
<keyword evidence="6 9" id="KW-0255">Endonuclease</keyword>
<comment type="cofactor">
    <cofactor evidence="2">
        <name>Mg(2+)</name>
        <dbReference type="ChEBI" id="CHEBI:18420"/>
    </cofactor>
</comment>